<keyword evidence="1" id="KW-0472">Membrane</keyword>
<keyword evidence="1" id="KW-1133">Transmembrane helix</keyword>
<dbReference type="OrthoDB" id="5179995at2"/>
<evidence type="ECO:0000313" key="4">
    <source>
        <dbReference type="Proteomes" id="UP000267536"/>
    </source>
</evidence>
<gene>
    <name evidence="3" type="ORF">EF294_02535</name>
</gene>
<dbReference type="Pfam" id="PF25591">
    <property type="entry name" value="LRV_2"/>
    <property type="match status" value="1"/>
</dbReference>
<feature type="domain" description="Leucine rich repeat variant" evidence="2">
    <location>
        <begin position="16"/>
        <end position="72"/>
    </location>
</feature>
<dbReference type="Proteomes" id="UP000267536">
    <property type="component" value="Unassembled WGS sequence"/>
</dbReference>
<dbReference type="RefSeq" id="WP_123925431.1">
    <property type="nucleotide sequence ID" value="NZ_JBPSDP010000009.1"/>
</dbReference>
<keyword evidence="1" id="KW-0812">Transmembrane</keyword>
<organism evidence="3 4">
    <name type="scientific">Gordonia oryzae</name>
    <dbReference type="NCBI Taxonomy" id="2487349"/>
    <lineage>
        <taxon>Bacteria</taxon>
        <taxon>Bacillati</taxon>
        <taxon>Actinomycetota</taxon>
        <taxon>Actinomycetes</taxon>
        <taxon>Mycobacteriales</taxon>
        <taxon>Gordoniaceae</taxon>
        <taxon>Gordonia</taxon>
    </lineage>
</organism>
<sequence>MSTDRNAPAYIRSTPEAAALARDPHTPDFVLAQIALHTPELRPVIQQNPATRTELSQWISKRSAAESGTARASQQGRPKGVLALIVSGISLLVAIAALTIFVIWEWPIPAGTTGVVSVAIALLAAAVAKGKFRTA</sequence>
<dbReference type="EMBL" id="RKMH01000002">
    <property type="protein sequence ID" value="RPA65652.1"/>
    <property type="molecule type" value="Genomic_DNA"/>
</dbReference>
<dbReference type="AlphaFoldDB" id="A0A3N4GS65"/>
<comment type="caution">
    <text evidence="3">The sequence shown here is derived from an EMBL/GenBank/DDBJ whole genome shotgun (WGS) entry which is preliminary data.</text>
</comment>
<reference evidence="3 4" key="1">
    <citation type="submission" date="2018-11" db="EMBL/GenBank/DDBJ databases">
        <title>Draft genome sequence of Gordonia sp. RS15-1S isolated from rice stems.</title>
        <authorList>
            <person name="Muangham S."/>
        </authorList>
    </citation>
    <scope>NUCLEOTIDE SEQUENCE [LARGE SCALE GENOMIC DNA]</scope>
    <source>
        <strain evidence="3 4">RS15-1S</strain>
    </source>
</reference>
<evidence type="ECO:0000259" key="2">
    <source>
        <dbReference type="Pfam" id="PF25591"/>
    </source>
</evidence>
<feature type="transmembrane region" description="Helical" evidence="1">
    <location>
        <begin position="81"/>
        <end position="104"/>
    </location>
</feature>
<protein>
    <recommendedName>
        <fullName evidence="2">Leucine rich repeat variant domain-containing protein</fullName>
    </recommendedName>
</protein>
<feature type="transmembrane region" description="Helical" evidence="1">
    <location>
        <begin position="110"/>
        <end position="128"/>
    </location>
</feature>
<dbReference type="InterPro" id="IPR057893">
    <property type="entry name" value="LRV_2"/>
</dbReference>
<proteinExistence type="predicted"/>
<keyword evidence="4" id="KW-1185">Reference proteome</keyword>
<evidence type="ECO:0000313" key="3">
    <source>
        <dbReference type="EMBL" id="RPA65652.1"/>
    </source>
</evidence>
<accession>A0A3N4GS65</accession>
<evidence type="ECO:0000256" key="1">
    <source>
        <dbReference type="SAM" id="Phobius"/>
    </source>
</evidence>
<name>A0A3N4GS65_9ACTN</name>